<proteinExistence type="predicted"/>
<feature type="transmembrane region" description="Helical" evidence="1">
    <location>
        <begin position="136"/>
        <end position="159"/>
    </location>
</feature>
<evidence type="ECO:0000256" key="1">
    <source>
        <dbReference type="SAM" id="Phobius"/>
    </source>
</evidence>
<organism evidence="2 3">
    <name type="scientific">Allacma fusca</name>
    <dbReference type="NCBI Taxonomy" id="39272"/>
    <lineage>
        <taxon>Eukaryota</taxon>
        <taxon>Metazoa</taxon>
        <taxon>Ecdysozoa</taxon>
        <taxon>Arthropoda</taxon>
        <taxon>Hexapoda</taxon>
        <taxon>Collembola</taxon>
        <taxon>Symphypleona</taxon>
        <taxon>Sminthuridae</taxon>
        <taxon>Allacma</taxon>
    </lineage>
</organism>
<accession>A0A8J2JQ44</accession>
<keyword evidence="1" id="KW-0472">Membrane</keyword>
<keyword evidence="1" id="KW-1133">Transmembrane helix</keyword>
<feature type="transmembrane region" description="Helical" evidence="1">
    <location>
        <begin position="215"/>
        <end position="234"/>
    </location>
</feature>
<evidence type="ECO:0000313" key="3">
    <source>
        <dbReference type="Proteomes" id="UP000708208"/>
    </source>
</evidence>
<dbReference type="AlphaFoldDB" id="A0A8J2JQ44"/>
<gene>
    <name evidence="2" type="ORF">AFUS01_LOCUS11095</name>
</gene>
<feature type="transmembrane region" description="Helical" evidence="1">
    <location>
        <begin position="246"/>
        <end position="267"/>
    </location>
</feature>
<sequence length="297" mass="34313">MERVLRVIFSVYLFTRVILFSDETPSIYELTLQSNVTIGIGLYVVFQALTIINTPEITIAIFNFIFAERKQSREARGRDVKFWIKILKKYSLEELAAIYFPHTVGTLLLAYMLMIAHFCKEFYLYQVLPQKWANPLILGILVLYDGAFFLWIMASFVLMMENIFLFLTKIDYILISEINTMRKQAQGQDSRDEGCIRCRNIVLYVRLFNMGHSSVIYLIKQMFLICGVSFGYMVVRSFSYHIGSSLAYLALFICAIFTPAAFFGNAFHIPARIQSLKQELMLCSAVHANPNYDKGIF</sequence>
<reference evidence="2" key="1">
    <citation type="submission" date="2021-06" db="EMBL/GenBank/DDBJ databases">
        <authorList>
            <person name="Hodson N. C."/>
            <person name="Mongue J. A."/>
            <person name="Jaron S. K."/>
        </authorList>
    </citation>
    <scope>NUCLEOTIDE SEQUENCE</scope>
</reference>
<protein>
    <submittedName>
        <fullName evidence="2">Uncharacterized protein</fullName>
    </submittedName>
</protein>
<evidence type="ECO:0000313" key="2">
    <source>
        <dbReference type="EMBL" id="CAG7721910.1"/>
    </source>
</evidence>
<feature type="transmembrane region" description="Helical" evidence="1">
    <location>
        <begin position="95"/>
        <end position="116"/>
    </location>
</feature>
<dbReference type="Proteomes" id="UP000708208">
    <property type="component" value="Unassembled WGS sequence"/>
</dbReference>
<name>A0A8J2JQ44_9HEXA</name>
<keyword evidence="1" id="KW-0812">Transmembrane</keyword>
<keyword evidence="3" id="KW-1185">Reference proteome</keyword>
<feature type="non-terminal residue" evidence="2">
    <location>
        <position position="1"/>
    </location>
</feature>
<comment type="caution">
    <text evidence="2">The sequence shown here is derived from an EMBL/GenBank/DDBJ whole genome shotgun (WGS) entry which is preliminary data.</text>
</comment>
<feature type="transmembrane region" description="Helical" evidence="1">
    <location>
        <begin position="40"/>
        <end position="66"/>
    </location>
</feature>
<feature type="transmembrane region" description="Helical" evidence="1">
    <location>
        <begin position="7"/>
        <end position="28"/>
    </location>
</feature>
<dbReference type="EMBL" id="CAJVCH010084432">
    <property type="protein sequence ID" value="CAG7721910.1"/>
    <property type="molecule type" value="Genomic_DNA"/>
</dbReference>